<sequence>MVANIVIGLSAAALIYLLYTYILYPAFFSPLARLPTPHWSCAVSDFWILRARKKGAENRALYDAHFRHGQVVRVAPNTVSVDGVEAMRTVYQGGYEKAPWYGRFNNYGVPCMFSTLGSKEHSRRKRMISNVYSKSYIQASQPAKAQSRVILLGRLLPLLRREAASATSRGTEVQSIFMATTMDLISAYIFGIQNSTNFLEDKAYRDHWLRLYLSRHHHHFWPQEMPTLTSLCAKFGIRLYPSFVDSANAELRDWNKELCDKTREFISATPAATLPEDEPVVFKAIHAGIDKEERTEGDASLLFDTTICQRDSSVACEILDQVLAGHETAGIVLTCLAWRLSQNQDLQSQLREEILALEPSLATHTGAACLPDARALDNLPILHAVIMETLRLHAPIPGPQPRETPYPSCTIGGYELPGGVRIAALAHTLHLDERVYPDPKRWDHTRWLADSSTEEHHRDMNRQFWAFGSGGRMCVGSNFALNGTATPSPGNSLLGSHAGTDLTAEMKFIAAVIYANFTTTVVNDSGVEQTDGYSARPVGNQLFLKFNPL</sequence>
<proteinExistence type="predicted"/>
<evidence type="ECO:0000313" key="1">
    <source>
        <dbReference type="EMBL" id="KAL3959144.1"/>
    </source>
</evidence>
<evidence type="ECO:0000313" key="2">
    <source>
        <dbReference type="Proteomes" id="UP001638806"/>
    </source>
</evidence>
<gene>
    <name evidence="1" type="ORF">ACCO45_007306</name>
</gene>
<reference evidence="1" key="1">
    <citation type="submission" date="2024-12" db="EMBL/GenBank/DDBJ databases">
        <title>Comparative genomics and development of molecular markers within Purpureocillium lilacinum and among Purpureocillium species.</title>
        <authorList>
            <person name="Yeh Z.-Y."/>
            <person name="Ni N.-T."/>
            <person name="Lo P.-H."/>
            <person name="Mushyakhwo K."/>
            <person name="Lin C.-F."/>
            <person name="Nai Y.-S."/>
        </authorList>
    </citation>
    <scope>NUCLEOTIDE SEQUENCE</scope>
    <source>
        <strain evidence="1">NCHU-NPUST-175</strain>
    </source>
</reference>
<dbReference type="EMBL" id="JBGNUJ010000006">
    <property type="protein sequence ID" value="KAL3959144.1"/>
    <property type="molecule type" value="Genomic_DNA"/>
</dbReference>
<accession>A0ACC4DUA8</accession>
<protein>
    <submittedName>
        <fullName evidence="1">Uncharacterized protein</fullName>
    </submittedName>
</protein>
<organism evidence="1 2">
    <name type="scientific">Purpureocillium lilacinum</name>
    <name type="common">Paecilomyces lilacinus</name>
    <dbReference type="NCBI Taxonomy" id="33203"/>
    <lineage>
        <taxon>Eukaryota</taxon>
        <taxon>Fungi</taxon>
        <taxon>Dikarya</taxon>
        <taxon>Ascomycota</taxon>
        <taxon>Pezizomycotina</taxon>
        <taxon>Sordariomycetes</taxon>
        <taxon>Hypocreomycetidae</taxon>
        <taxon>Hypocreales</taxon>
        <taxon>Ophiocordycipitaceae</taxon>
        <taxon>Purpureocillium</taxon>
    </lineage>
</organism>
<dbReference type="Proteomes" id="UP001638806">
    <property type="component" value="Unassembled WGS sequence"/>
</dbReference>
<keyword evidence="2" id="KW-1185">Reference proteome</keyword>
<comment type="caution">
    <text evidence="1">The sequence shown here is derived from an EMBL/GenBank/DDBJ whole genome shotgun (WGS) entry which is preliminary data.</text>
</comment>
<name>A0ACC4DUA8_PURLI</name>